<dbReference type="Proteomes" id="UP000814033">
    <property type="component" value="Unassembled WGS sequence"/>
</dbReference>
<reference evidence="1" key="1">
    <citation type="submission" date="2021-02" db="EMBL/GenBank/DDBJ databases">
        <authorList>
            <consortium name="DOE Joint Genome Institute"/>
            <person name="Ahrendt S."/>
            <person name="Looney B.P."/>
            <person name="Miyauchi S."/>
            <person name="Morin E."/>
            <person name="Drula E."/>
            <person name="Courty P.E."/>
            <person name="Chicoki N."/>
            <person name="Fauchery L."/>
            <person name="Kohler A."/>
            <person name="Kuo A."/>
            <person name="Labutti K."/>
            <person name="Pangilinan J."/>
            <person name="Lipzen A."/>
            <person name="Riley R."/>
            <person name="Andreopoulos W."/>
            <person name="He G."/>
            <person name="Johnson J."/>
            <person name="Barry K.W."/>
            <person name="Grigoriev I.V."/>
            <person name="Nagy L."/>
            <person name="Hibbett D."/>
            <person name="Henrissat B."/>
            <person name="Matheny P.B."/>
            <person name="Labbe J."/>
            <person name="Martin F."/>
        </authorList>
    </citation>
    <scope>NUCLEOTIDE SEQUENCE</scope>
    <source>
        <strain evidence="1">FP105234-sp</strain>
    </source>
</reference>
<name>A0ACB8RLT6_9AGAM</name>
<dbReference type="EMBL" id="MU275960">
    <property type="protein sequence ID" value="KAI0045146.1"/>
    <property type="molecule type" value="Genomic_DNA"/>
</dbReference>
<organism evidence="1 2">
    <name type="scientific">Auriscalpium vulgare</name>
    <dbReference type="NCBI Taxonomy" id="40419"/>
    <lineage>
        <taxon>Eukaryota</taxon>
        <taxon>Fungi</taxon>
        <taxon>Dikarya</taxon>
        <taxon>Basidiomycota</taxon>
        <taxon>Agaricomycotina</taxon>
        <taxon>Agaricomycetes</taxon>
        <taxon>Russulales</taxon>
        <taxon>Auriscalpiaceae</taxon>
        <taxon>Auriscalpium</taxon>
    </lineage>
</organism>
<evidence type="ECO:0000313" key="1">
    <source>
        <dbReference type="EMBL" id="KAI0045146.1"/>
    </source>
</evidence>
<evidence type="ECO:0000313" key="2">
    <source>
        <dbReference type="Proteomes" id="UP000814033"/>
    </source>
</evidence>
<reference evidence="1" key="2">
    <citation type="journal article" date="2022" name="New Phytol.">
        <title>Evolutionary transition to the ectomycorrhizal habit in the genomes of a hyperdiverse lineage of mushroom-forming fungi.</title>
        <authorList>
            <person name="Looney B."/>
            <person name="Miyauchi S."/>
            <person name="Morin E."/>
            <person name="Drula E."/>
            <person name="Courty P.E."/>
            <person name="Kohler A."/>
            <person name="Kuo A."/>
            <person name="LaButti K."/>
            <person name="Pangilinan J."/>
            <person name="Lipzen A."/>
            <person name="Riley R."/>
            <person name="Andreopoulos W."/>
            <person name="He G."/>
            <person name="Johnson J."/>
            <person name="Nolan M."/>
            <person name="Tritt A."/>
            <person name="Barry K.W."/>
            <person name="Grigoriev I.V."/>
            <person name="Nagy L.G."/>
            <person name="Hibbett D."/>
            <person name="Henrissat B."/>
            <person name="Matheny P.B."/>
            <person name="Labbe J."/>
            <person name="Martin F.M."/>
        </authorList>
    </citation>
    <scope>NUCLEOTIDE SEQUENCE</scope>
    <source>
        <strain evidence="1">FP105234-sp</strain>
    </source>
</reference>
<comment type="caution">
    <text evidence="1">The sequence shown here is derived from an EMBL/GenBank/DDBJ whole genome shotgun (WGS) entry which is preliminary data.</text>
</comment>
<gene>
    <name evidence="1" type="ORF">FA95DRAFT_1495931</name>
</gene>
<accession>A0ACB8RLT6</accession>
<proteinExistence type="predicted"/>
<sequence>MASIFAAVTAFYEYGLRPIPALALVGVSVSVLDVLGALRVALVMRQVRESLLAEHLATPGAAKPEPRSLVREYASTLLLVYGGEAIIAPWLGQAPSFFVSPAIPTLYILAHVFVDTFSTVPALSLNTELPAGLIDAFTRGFLLTQIVPTIITSHPSPEIANSPWALLLTSTVRLSLMTNTGLFVANATGLLKPTALSLTTPPEFLPGGWAAVDLWAGPLIAGMYATLTHAQPFFADLHAVFYDFWAPLGLARLSFADGPGGTVAPLSVQDAQAACVIVLGTIFSVKAIKTFGNQLGLGALPDNLQPAAVEKELVANAGKEAHGVTRKFVF</sequence>
<keyword evidence="2" id="KW-1185">Reference proteome</keyword>
<protein>
    <submittedName>
        <fullName evidence="1">Uncharacterized protein</fullName>
    </submittedName>
</protein>